<feature type="region of interest" description="Disordered" evidence="1">
    <location>
        <begin position="78"/>
        <end position="102"/>
    </location>
</feature>
<feature type="domain" description="Anti-sigma K factor RskA C-terminal" evidence="3">
    <location>
        <begin position="142"/>
        <end position="290"/>
    </location>
</feature>
<keyword evidence="2" id="KW-1133">Transmembrane helix</keyword>
<comment type="caution">
    <text evidence="4">The sequence shown here is derived from an EMBL/GenBank/DDBJ whole genome shotgun (WGS) entry which is preliminary data.</text>
</comment>
<organism evidence="4 5">
    <name type="scientific">Eiseniibacteriota bacterium</name>
    <dbReference type="NCBI Taxonomy" id="2212470"/>
    <lineage>
        <taxon>Bacteria</taxon>
        <taxon>Candidatus Eiseniibacteriota</taxon>
    </lineage>
</organism>
<gene>
    <name evidence="4" type="ORF">KDA27_03775</name>
</gene>
<feature type="transmembrane region" description="Helical" evidence="2">
    <location>
        <begin position="138"/>
        <end position="156"/>
    </location>
</feature>
<evidence type="ECO:0000313" key="4">
    <source>
        <dbReference type="EMBL" id="MCA9754897.1"/>
    </source>
</evidence>
<evidence type="ECO:0000313" key="5">
    <source>
        <dbReference type="Proteomes" id="UP000739538"/>
    </source>
</evidence>
<evidence type="ECO:0000256" key="1">
    <source>
        <dbReference type="SAM" id="MobiDB-lite"/>
    </source>
</evidence>
<keyword evidence="2" id="KW-0812">Transmembrane</keyword>
<dbReference type="EMBL" id="JAGQHS010000011">
    <property type="protein sequence ID" value="MCA9754897.1"/>
    <property type="molecule type" value="Genomic_DNA"/>
</dbReference>
<accession>A0A956SBY1</accession>
<evidence type="ECO:0000256" key="2">
    <source>
        <dbReference type="SAM" id="Phobius"/>
    </source>
</evidence>
<evidence type="ECO:0000259" key="3">
    <source>
        <dbReference type="Pfam" id="PF10099"/>
    </source>
</evidence>
<name>A0A956SBY1_UNCEI</name>
<protein>
    <submittedName>
        <fullName evidence="4">Anti-sigma factor</fullName>
    </submittedName>
</protein>
<proteinExistence type="predicted"/>
<reference evidence="4" key="1">
    <citation type="submission" date="2020-04" db="EMBL/GenBank/DDBJ databases">
        <authorList>
            <person name="Zhang T."/>
        </authorList>
    </citation>
    <scope>NUCLEOTIDE SEQUENCE</scope>
    <source>
        <strain evidence="4">HKST-UBA02</strain>
    </source>
</reference>
<dbReference type="Proteomes" id="UP000739538">
    <property type="component" value="Unassembled WGS sequence"/>
</dbReference>
<dbReference type="InterPro" id="IPR018764">
    <property type="entry name" value="RskA_C"/>
</dbReference>
<reference evidence="4" key="2">
    <citation type="journal article" date="2021" name="Microbiome">
        <title>Successional dynamics and alternative stable states in a saline activated sludge microbial community over 9 years.</title>
        <authorList>
            <person name="Wang Y."/>
            <person name="Ye J."/>
            <person name="Ju F."/>
            <person name="Liu L."/>
            <person name="Boyd J.A."/>
            <person name="Deng Y."/>
            <person name="Parks D.H."/>
            <person name="Jiang X."/>
            <person name="Yin X."/>
            <person name="Woodcroft B.J."/>
            <person name="Tyson G.W."/>
            <person name="Hugenholtz P."/>
            <person name="Polz M.F."/>
            <person name="Zhang T."/>
        </authorList>
    </citation>
    <scope>NUCLEOTIDE SEQUENCE</scope>
    <source>
        <strain evidence="4">HKST-UBA02</strain>
    </source>
</reference>
<sequence length="305" mass="33064">MIDRRERTLDLLVSRATEGLSDSDDLELDELLNEFVDIDPDGFDRAAAVLDSALRPPFEEMPESLRERIEAEAGQYVGSSGSGRIVPLESHTRREASSSPEARRIVPLRPEEAVSLEAMASRVGPGAGRGESRTSRSVGPWLLVAAAALFAVVGWWPRIRGAEPGLTDVVVFEPTAAQMRQALLAEGTDVLQRDWTATEDDAALGASGDLVWSDDRNEGYMRIAGLSPNDPGVNQYQLWVFDKSRDERYPVDGGVFDVPSSGEVVIPIDAKVHVDEAVLFAITVESPGGVVVSDRSRIVLLAQKG</sequence>
<dbReference type="GO" id="GO:0005886">
    <property type="term" value="C:plasma membrane"/>
    <property type="evidence" value="ECO:0007669"/>
    <property type="project" value="InterPro"/>
</dbReference>
<feature type="compositionally biased region" description="Basic and acidic residues" evidence="1">
    <location>
        <begin position="90"/>
        <end position="102"/>
    </location>
</feature>
<keyword evidence="2" id="KW-0472">Membrane</keyword>
<dbReference type="Pfam" id="PF10099">
    <property type="entry name" value="RskA_C"/>
    <property type="match status" value="1"/>
</dbReference>
<dbReference type="AlphaFoldDB" id="A0A956SBY1"/>